<feature type="chain" id="PRO_5043754473" evidence="1">
    <location>
        <begin position="22"/>
        <end position="175"/>
    </location>
</feature>
<sequence>MPSIISIATVALVALSASVSASPRLMIRAACQNNGTPSFSGKTMTITDLDGKPLLADGKNPQLFLVQNDGKFPGSFIIKNAAATANGLTLDPTGTTSTGFSPLVNGNSGTGQSWKIKCEECTVDSKTPASKCTIKPNGKDSSCLTTSTKNNLGLVEACSTDSVAKKAQTFNFVTN</sequence>
<proteinExistence type="predicted"/>
<protein>
    <submittedName>
        <fullName evidence="2">Uncharacterized protein</fullName>
    </submittedName>
</protein>
<evidence type="ECO:0000313" key="3">
    <source>
        <dbReference type="Proteomes" id="UP001383192"/>
    </source>
</evidence>
<organism evidence="2 3">
    <name type="scientific">Paramarasmius palmivorus</name>
    <dbReference type="NCBI Taxonomy" id="297713"/>
    <lineage>
        <taxon>Eukaryota</taxon>
        <taxon>Fungi</taxon>
        <taxon>Dikarya</taxon>
        <taxon>Basidiomycota</taxon>
        <taxon>Agaricomycotina</taxon>
        <taxon>Agaricomycetes</taxon>
        <taxon>Agaricomycetidae</taxon>
        <taxon>Agaricales</taxon>
        <taxon>Marasmiineae</taxon>
        <taxon>Marasmiaceae</taxon>
        <taxon>Paramarasmius</taxon>
    </lineage>
</organism>
<comment type="caution">
    <text evidence="2">The sequence shown here is derived from an EMBL/GenBank/DDBJ whole genome shotgun (WGS) entry which is preliminary data.</text>
</comment>
<keyword evidence="3" id="KW-1185">Reference proteome</keyword>
<reference evidence="2 3" key="1">
    <citation type="submission" date="2024-01" db="EMBL/GenBank/DDBJ databases">
        <title>A draft genome for a cacao thread blight-causing isolate of Paramarasmius palmivorus.</title>
        <authorList>
            <person name="Baruah I.K."/>
            <person name="Bukari Y."/>
            <person name="Amoako-Attah I."/>
            <person name="Meinhardt L.W."/>
            <person name="Bailey B.A."/>
            <person name="Cohen S.P."/>
        </authorList>
    </citation>
    <scope>NUCLEOTIDE SEQUENCE [LARGE SCALE GENOMIC DNA]</scope>
    <source>
        <strain evidence="2 3">GH-12</strain>
    </source>
</reference>
<accession>A0AAW0EF83</accession>
<evidence type="ECO:0000313" key="2">
    <source>
        <dbReference type="EMBL" id="KAK7062790.1"/>
    </source>
</evidence>
<dbReference type="AlphaFoldDB" id="A0AAW0EF83"/>
<dbReference type="Proteomes" id="UP001383192">
    <property type="component" value="Unassembled WGS sequence"/>
</dbReference>
<dbReference type="EMBL" id="JAYKXP010000001">
    <property type="protein sequence ID" value="KAK7062790.1"/>
    <property type="molecule type" value="Genomic_DNA"/>
</dbReference>
<evidence type="ECO:0000256" key="1">
    <source>
        <dbReference type="SAM" id="SignalP"/>
    </source>
</evidence>
<feature type="signal peptide" evidence="1">
    <location>
        <begin position="1"/>
        <end position="21"/>
    </location>
</feature>
<gene>
    <name evidence="2" type="ORF">VNI00_000280</name>
</gene>
<name>A0AAW0EF83_9AGAR</name>
<keyword evidence="1" id="KW-0732">Signal</keyword>